<accession>A0A069CYX9</accession>
<proteinExistence type="inferred from homology"/>
<dbReference type="AlphaFoldDB" id="A0A069CYX9"/>
<evidence type="ECO:0000256" key="1">
    <source>
        <dbReference type="ARBA" id="ARBA00009580"/>
    </source>
</evidence>
<gene>
    <name evidence="3" type="ORF">JCM15093_342</name>
</gene>
<sequence>MGNCIIKWETAPVMEGKVKIYSSTNPDSIAENLPIAMADISAQRITIVTDNPKKRYYYMMVFNDRYRVKVATRNINVPGIQNFRDLGGYKVAQGKSVRWGMIYRSAEIDSLEKCSCKELQNIGVKTIIDLRTAQEKGGSCSLKNNFNVINIPIATGNMEGVLKALQQNKIKTDTIYRMVEQMNRDLIIKNRAEFKLLFHALLNKENYPVVIHCSSGKGRTGISVALILTALGVNSDDIMQDYRLSNVYFNIPKATRYAYKLPVQSQEAITTLFSAQEGFLNAAFNEIERNYGDAKTYLKQGVGLSKEDMQQLKNILLEPGN</sequence>
<dbReference type="InterPro" id="IPR029021">
    <property type="entry name" value="Prot-tyrosine_phosphatase-like"/>
</dbReference>
<evidence type="ECO:0000313" key="3">
    <source>
        <dbReference type="EMBL" id="GAK35261.1"/>
    </source>
</evidence>
<dbReference type="STRING" id="1121097.GCA_000428125_00223"/>
<dbReference type="PROSITE" id="PS00383">
    <property type="entry name" value="TYR_PHOSPHATASE_1"/>
    <property type="match status" value="1"/>
</dbReference>
<dbReference type="PROSITE" id="PS50056">
    <property type="entry name" value="TYR_PHOSPHATASE_2"/>
    <property type="match status" value="1"/>
</dbReference>
<evidence type="ECO:0000259" key="2">
    <source>
        <dbReference type="PROSITE" id="PS50056"/>
    </source>
</evidence>
<evidence type="ECO:0000313" key="4">
    <source>
        <dbReference type="Proteomes" id="UP000027601"/>
    </source>
</evidence>
<dbReference type="SUPFAM" id="SSF52799">
    <property type="entry name" value="(Phosphotyrosine protein) phosphatases II"/>
    <property type="match status" value="1"/>
</dbReference>
<name>A0A069CYX9_9BACE</name>
<comment type="similarity">
    <text evidence="1">Belongs to the protein-tyrosine phosphatase family.</text>
</comment>
<dbReference type="InterPro" id="IPR016130">
    <property type="entry name" value="Tyr_Pase_AS"/>
</dbReference>
<dbReference type="PANTHER" id="PTHR31126:SF1">
    <property type="entry name" value="TYROSINE SPECIFIC PROTEIN PHOSPHATASES DOMAIN-CONTAINING PROTEIN"/>
    <property type="match status" value="1"/>
</dbReference>
<feature type="domain" description="Tyrosine specific protein phosphatases" evidence="2">
    <location>
        <begin position="173"/>
        <end position="243"/>
    </location>
</feature>
<dbReference type="InterPro" id="IPR000387">
    <property type="entry name" value="Tyr_Pase_dom"/>
</dbReference>
<protein>
    <submittedName>
        <fullName evidence="3">Possible protein-tyrosine-phosphatase</fullName>
    </submittedName>
</protein>
<dbReference type="EMBL" id="BAJS01000001">
    <property type="protein sequence ID" value="GAK35261.1"/>
    <property type="molecule type" value="Genomic_DNA"/>
</dbReference>
<dbReference type="InterPro" id="IPR026893">
    <property type="entry name" value="Tyr/Ser_Pase_IphP-type"/>
</dbReference>
<reference evidence="3 4" key="1">
    <citation type="journal article" date="2015" name="Microbes Environ.">
        <title>Distribution and evolution of nitrogen fixation genes in the phylum bacteroidetes.</title>
        <authorList>
            <person name="Inoue J."/>
            <person name="Oshima K."/>
            <person name="Suda W."/>
            <person name="Sakamoto M."/>
            <person name="Iino T."/>
            <person name="Noda S."/>
            <person name="Hongoh Y."/>
            <person name="Hattori M."/>
            <person name="Ohkuma M."/>
        </authorList>
    </citation>
    <scope>NUCLEOTIDE SEQUENCE [LARGE SCALE GENOMIC DNA]</scope>
    <source>
        <strain evidence="3 4">JCM 15093</strain>
    </source>
</reference>
<keyword evidence="4" id="KW-1185">Reference proteome</keyword>
<dbReference type="PANTHER" id="PTHR31126">
    <property type="entry name" value="TYROSINE-PROTEIN PHOSPHATASE"/>
    <property type="match status" value="1"/>
</dbReference>
<dbReference type="Proteomes" id="UP000027601">
    <property type="component" value="Unassembled WGS sequence"/>
</dbReference>
<dbReference type="Pfam" id="PF13350">
    <property type="entry name" value="Y_phosphatase3"/>
    <property type="match status" value="1"/>
</dbReference>
<organism evidence="3 4">
    <name type="scientific">Bacteroides graminisolvens DSM 19988 = JCM 15093</name>
    <dbReference type="NCBI Taxonomy" id="1121097"/>
    <lineage>
        <taxon>Bacteria</taxon>
        <taxon>Pseudomonadati</taxon>
        <taxon>Bacteroidota</taxon>
        <taxon>Bacteroidia</taxon>
        <taxon>Bacteroidales</taxon>
        <taxon>Bacteroidaceae</taxon>
        <taxon>Bacteroides</taxon>
    </lineage>
</organism>
<dbReference type="GO" id="GO:0004721">
    <property type="term" value="F:phosphoprotein phosphatase activity"/>
    <property type="evidence" value="ECO:0007669"/>
    <property type="project" value="InterPro"/>
</dbReference>
<comment type="caution">
    <text evidence="3">The sequence shown here is derived from an EMBL/GenBank/DDBJ whole genome shotgun (WGS) entry which is preliminary data.</text>
</comment>
<dbReference type="eggNOG" id="COG2365">
    <property type="taxonomic scope" value="Bacteria"/>
</dbReference>
<dbReference type="Gene3D" id="3.90.190.10">
    <property type="entry name" value="Protein tyrosine phosphatase superfamily"/>
    <property type="match status" value="1"/>
</dbReference>